<feature type="domain" description="HTH gntR-type" evidence="4">
    <location>
        <begin position="6"/>
        <end position="73"/>
    </location>
</feature>
<dbReference type="Gene3D" id="1.10.10.10">
    <property type="entry name" value="Winged helix-like DNA-binding domain superfamily/Winged helix DNA-binding domain"/>
    <property type="match status" value="1"/>
</dbReference>
<reference evidence="5 6" key="1">
    <citation type="submission" date="2015-10" db="EMBL/GenBank/DDBJ databases">
        <title>Draft genome sequence of Streptomyces longwoodensis DSM 41677, type strain for the species Streptomyces longwoodensis.</title>
        <authorList>
            <person name="Ruckert C."/>
            <person name="Winkler A."/>
            <person name="Kalinowski J."/>
            <person name="Kampfer P."/>
            <person name="Glaeser S."/>
        </authorList>
    </citation>
    <scope>NUCLEOTIDE SEQUENCE [LARGE SCALE GENOMIC DNA]</scope>
    <source>
        <strain evidence="5 6">DSM 41677</strain>
    </source>
</reference>
<evidence type="ECO:0000259" key="4">
    <source>
        <dbReference type="PROSITE" id="PS50949"/>
    </source>
</evidence>
<dbReference type="InterPro" id="IPR000524">
    <property type="entry name" value="Tscrpt_reg_HTH_GntR"/>
</dbReference>
<dbReference type="SUPFAM" id="SSF46785">
    <property type="entry name" value="Winged helix' DNA-binding domain"/>
    <property type="match status" value="1"/>
</dbReference>
<dbReference type="SUPFAM" id="SSF48008">
    <property type="entry name" value="GntR ligand-binding domain-like"/>
    <property type="match status" value="1"/>
</dbReference>
<sequence length="213" mass="24046">MAIERRPMREQVIDELLERLGTGRFTPGETINEVQLAEDLGVSRTPLREALISLEREGIIVSERGRGFRFVPTSAAQLRDLTEVIIALECLALRSSDAEHLTRIAPELLERAREFSAPEAQHGAIERYDVQWHAFLLSGCRNTRLMELIDSLKLSLHRYERAVVGDQDIMARSAEEHERIAQCLLDGDVEGAATALETNWTSGMERIIERLVS</sequence>
<dbReference type="Gene3D" id="1.20.120.530">
    <property type="entry name" value="GntR ligand-binding domain-like"/>
    <property type="match status" value="1"/>
</dbReference>
<dbReference type="CDD" id="cd07377">
    <property type="entry name" value="WHTH_GntR"/>
    <property type="match status" value="1"/>
</dbReference>
<evidence type="ECO:0000256" key="2">
    <source>
        <dbReference type="ARBA" id="ARBA00023125"/>
    </source>
</evidence>
<dbReference type="GO" id="GO:0003700">
    <property type="term" value="F:DNA-binding transcription factor activity"/>
    <property type="evidence" value="ECO:0007669"/>
    <property type="project" value="InterPro"/>
</dbReference>
<dbReference type="Pfam" id="PF07729">
    <property type="entry name" value="FCD"/>
    <property type="match status" value="1"/>
</dbReference>
<dbReference type="PANTHER" id="PTHR43537">
    <property type="entry name" value="TRANSCRIPTIONAL REGULATOR, GNTR FAMILY"/>
    <property type="match status" value="1"/>
</dbReference>
<dbReference type="AlphaFoldDB" id="A0A101QU19"/>
<dbReference type="STRING" id="68231.AQJ30_24010"/>
<dbReference type="EMBL" id="LMWS01000031">
    <property type="protein sequence ID" value="KUN35751.1"/>
    <property type="molecule type" value="Genomic_DNA"/>
</dbReference>
<dbReference type="RefSeq" id="WP_079084248.1">
    <property type="nucleotide sequence ID" value="NZ_CP107760.1"/>
</dbReference>
<evidence type="ECO:0000313" key="5">
    <source>
        <dbReference type="EMBL" id="KUN35751.1"/>
    </source>
</evidence>
<evidence type="ECO:0000256" key="1">
    <source>
        <dbReference type="ARBA" id="ARBA00023015"/>
    </source>
</evidence>
<comment type="caution">
    <text evidence="5">The sequence shown here is derived from an EMBL/GenBank/DDBJ whole genome shotgun (WGS) entry which is preliminary data.</text>
</comment>
<protein>
    <submittedName>
        <fullName evidence="5">GntR family transcriptional regulator</fullName>
    </submittedName>
</protein>
<dbReference type="InterPro" id="IPR011711">
    <property type="entry name" value="GntR_C"/>
</dbReference>
<gene>
    <name evidence="5" type="ORF">AQJ30_24010</name>
</gene>
<dbReference type="PROSITE" id="PS50949">
    <property type="entry name" value="HTH_GNTR"/>
    <property type="match status" value="1"/>
</dbReference>
<dbReference type="GO" id="GO:0003677">
    <property type="term" value="F:DNA binding"/>
    <property type="evidence" value="ECO:0007669"/>
    <property type="project" value="UniProtKB-KW"/>
</dbReference>
<dbReference type="InterPro" id="IPR036390">
    <property type="entry name" value="WH_DNA-bd_sf"/>
</dbReference>
<keyword evidence="6" id="KW-1185">Reference proteome</keyword>
<name>A0A101QU19_9ACTN</name>
<proteinExistence type="predicted"/>
<dbReference type="PRINTS" id="PR00035">
    <property type="entry name" value="HTHGNTR"/>
</dbReference>
<dbReference type="SMART" id="SM00895">
    <property type="entry name" value="FCD"/>
    <property type="match status" value="1"/>
</dbReference>
<evidence type="ECO:0000256" key="3">
    <source>
        <dbReference type="ARBA" id="ARBA00023163"/>
    </source>
</evidence>
<evidence type="ECO:0000313" key="6">
    <source>
        <dbReference type="Proteomes" id="UP000053271"/>
    </source>
</evidence>
<accession>A0A101QU19</accession>
<dbReference type="InterPro" id="IPR008920">
    <property type="entry name" value="TF_FadR/GntR_C"/>
</dbReference>
<dbReference type="PANTHER" id="PTHR43537:SF24">
    <property type="entry name" value="GLUCONATE OPERON TRANSCRIPTIONAL REPRESSOR"/>
    <property type="match status" value="1"/>
</dbReference>
<dbReference type="InterPro" id="IPR036388">
    <property type="entry name" value="WH-like_DNA-bd_sf"/>
</dbReference>
<dbReference type="Proteomes" id="UP000053271">
    <property type="component" value="Unassembled WGS sequence"/>
</dbReference>
<organism evidence="5 6">
    <name type="scientific">Streptomyces longwoodensis</name>
    <dbReference type="NCBI Taxonomy" id="68231"/>
    <lineage>
        <taxon>Bacteria</taxon>
        <taxon>Bacillati</taxon>
        <taxon>Actinomycetota</taxon>
        <taxon>Actinomycetes</taxon>
        <taxon>Kitasatosporales</taxon>
        <taxon>Streptomycetaceae</taxon>
        <taxon>Streptomyces</taxon>
    </lineage>
</organism>
<keyword evidence="3" id="KW-0804">Transcription</keyword>
<dbReference type="GeneID" id="91427664"/>
<keyword evidence="1" id="KW-0805">Transcription regulation</keyword>
<keyword evidence="2" id="KW-0238">DNA-binding</keyword>
<dbReference type="SMART" id="SM00345">
    <property type="entry name" value="HTH_GNTR"/>
    <property type="match status" value="1"/>
</dbReference>
<dbReference type="Pfam" id="PF00392">
    <property type="entry name" value="GntR"/>
    <property type="match status" value="1"/>
</dbReference>